<dbReference type="EMBL" id="CABWKQ010000029">
    <property type="protein sequence ID" value="VWX37711.1"/>
    <property type="molecule type" value="Genomic_DNA"/>
</dbReference>
<dbReference type="Gene3D" id="3.30.530.20">
    <property type="match status" value="1"/>
</dbReference>
<sequence length="170" mass="19464">MTEKLKTTLDGSTLIMEWTFDAPRDLVFSAFTEKDHLEAWWGPAGWETEIKQFEFVPNGIWHYCMRCQDPAQGDFYGMESWGKAIFRSIDAPSRYTHADYFSDEAGTISETLPGSENETTFEDLAGQTRVIFRSDFGSAEAVHQVLEMGMKEGFTSQLERLDQWLAVHVK</sequence>
<gene>
    <name evidence="3" type="ORF">EXIGUO9Y_350008</name>
</gene>
<accession>A0A653IEM8</accession>
<evidence type="ECO:0000313" key="4">
    <source>
        <dbReference type="Proteomes" id="UP000439752"/>
    </source>
</evidence>
<dbReference type="Proteomes" id="UP000439752">
    <property type="component" value="Unassembled WGS sequence"/>
</dbReference>
<dbReference type="SUPFAM" id="SSF55961">
    <property type="entry name" value="Bet v1-like"/>
    <property type="match status" value="1"/>
</dbReference>
<comment type="similarity">
    <text evidence="1">Belongs to the AHA1 family.</text>
</comment>
<dbReference type="InterPro" id="IPR023393">
    <property type="entry name" value="START-like_dom_sf"/>
</dbReference>
<dbReference type="Pfam" id="PF08327">
    <property type="entry name" value="AHSA1"/>
    <property type="match status" value="1"/>
</dbReference>
<dbReference type="RefSeq" id="WP_236550050.1">
    <property type="nucleotide sequence ID" value="NZ_LR732312.1"/>
</dbReference>
<name>A0A653IEM8_9BACL</name>
<evidence type="ECO:0000313" key="3">
    <source>
        <dbReference type="EMBL" id="VWX37711.1"/>
    </source>
</evidence>
<dbReference type="AlphaFoldDB" id="A0A653IEM8"/>
<dbReference type="CDD" id="cd07814">
    <property type="entry name" value="SRPBCC_CalC_Aha1-like"/>
    <property type="match status" value="1"/>
</dbReference>
<dbReference type="InterPro" id="IPR013538">
    <property type="entry name" value="ASHA1/2-like_C"/>
</dbReference>
<proteinExistence type="inferred from homology"/>
<feature type="domain" description="Activator of Hsp90 ATPase homologue 1/2-like C-terminal" evidence="2">
    <location>
        <begin position="21"/>
        <end position="165"/>
    </location>
</feature>
<organism evidence="3 4">
    <name type="scientific">Exiguobacterium oxidotolerans</name>
    <dbReference type="NCBI Taxonomy" id="223958"/>
    <lineage>
        <taxon>Bacteria</taxon>
        <taxon>Bacillati</taxon>
        <taxon>Bacillota</taxon>
        <taxon>Bacilli</taxon>
        <taxon>Bacillales</taxon>
        <taxon>Bacillales Family XII. Incertae Sedis</taxon>
        <taxon>Exiguobacterium</taxon>
    </lineage>
</organism>
<reference evidence="3 4" key="1">
    <citation type="submission" date="2019-10" db="EMBL/GenBank/DDBJ databases">
        <authorList>
            <person name="Karimi E."/>
        </authorList>
    </citation>
    <scope>NUCLEOTIDE SEQUENCE [LARGE SCALE GENOMIC DNA]</scope>
    <source>
        <strain evidence="3">Exiguobacterium sp. 9Y</strain>
    </source>
</reference>
<evidence type="ECO:0000256" key="1">
    <source>
        <dbReference type="ARBA" id="ARBA00006817"/>
    </source>
</evidence>
<evidence type="ECO:0000259" key="2">
    <source>
        <dbReference type="Pfam" id="PF08327"/>
    </source>
</evidence>
<protein>
    <submittedName>
        <fullName evidence="3">ATPase</fullName>
    </submittedName>
</protein>
<keyword evidence="4" id="KW-1185">Reference proteome</keyword>